<organism evidence="5 6">
    <name type="scientific">Ruegeria haliotis</name>
    <dbReference type="NCBI Taxonomy" id="2747601"/>
    <lineage>
        <taxon>Bacteria</taxon>
        <taxon>Pseudomonadati</taxon>
        <taxon>Pseudomonadota</taxon>
        <taxon>Alphaproteobacteria</taxon>
        <taxon>Rhodobacterales</taxon>
        <taxon>Roseobacteraceae</taxon>
        <taxon>Ruegeria</taxon>
    </lineage>
</organism>
<dbReference type="InterPro" id="IPR036388">
    <property type="entry name" value="WH-like_DNA-bd_sf"/>
</dbReference>
<dbReference type="SUPFAM" id="SSF46894">
    <property type="entry name" value="C-terminal effector domain of the bipartite response regulators"/>
    <property type="match status" value="1"/>
</dbReference>
<name>A0ABX2PXS0_9RHOB</name>
<evidence type="ECO:0000313" key="5">
    <source>
        <dbReference type="EMBL" id="NVO58471.1"/>
    </source>
</evidence>
<dbReference type="PROSITE" id="PS00622">
    <property type="entry name" value="HTH_LUXR_1"/>
    <property type="match status" value="1"/>
</dbReference>
<evidence type="ECO:0000313" key="6">
    <source>
        <dbReference type="Proteomes" id="UP000630805"/>
    </source>
</evidence>
<sequence>MHDKHTLVDRLSHAVDVVGTNNFHPVLCKGLSLSSGWDARMVMRYSKSARPEYLWSENVPDSDAKDYLSKFYRLDPFFAYWRGHDQATVLRMSDTPPSRRRQSNYFRVFQRMTGYRDGLGVFLPMAGSDAIAICYECHDPVPDSVVRLYSRLLPILQSLQSLHDRLMGETAPQDTAQAIQADPPADIDQIADTFLEGQLTPREREIVLMAIEGTSAPDIADQMELSEGTVRNHRKRLYKKLNIFSERELLALYIRHLTNAL</sequence>
<dbReference type="PRINTS" id="PR00038">
    <property type="entry name" value="HTHLUXR"/>
</dbReference>
<dbReference type="SMART" id="SM00421">
    <property type="entry name" value="HTH_LUXR"/>
    <property type="match status" value="1"/>
</dbReference>
<keyword evidence="6" id="KW-1185">Reference proteome</keyword>
<dbReference type="Proteomes" id="UP000630805">
    <property type="component" value="Unassembled WGS sequence"/>
</dbReference>
<dbReference type="CDD" id="cd06170">
    <property type="entry name" value="LuxR_C_like"/>
    <property type="match status" value="1"/>
</dbReference>
<dbReference type="PROSITE" id="PS50043">
    <property type="entry name" value="HTH_LUXR_2"/>
    <property type="match status" value="1"/>
</dbReference>
<dbReference type="InterPro" id="IPR016032">
    <property type="entry name" value="Sig_transdc_resp-reg_C-effctor"/>
</dbReference>
<evidence type="ECO:0000256" key="3">
    <source>
        <dbReference type="ARBA" id="ARBA00023163"/>
    </source>
</evidence>
<keyword evidence="1" id="KW-0805">Transcription regulation</keyword>
<dbReference type="Pfam" id="PF00196">
    <property type="entry name" value="GerE"/>
    <property type="match status" value="1"/>
</dbReference>
<comment type="caution">
    <text evidence="5">The sequence shown here is derived from an EMBL/GenBank/DDBJ whole genome shotgun (WGS) entry which is preliminary data.</text>
</comment>
<feature type="domain" description="HTH luxR-type" evidence="4">
    <location>
        <begin position="192"/>
        <end position="257"/>
    </location>
</feature>
<protein>
    <recommendedName>
        <fullName evidence="4">HTH luxR-type domain-containing protein</fullName>
    </recommendedName>
</protein>
<gene>
    <name evidence="5" type="ORF">HW561_22060</name>
</gene>
<dbReference type="InterPro" id="IPR000792">
    <property type="entry name" value="Tscrpt_reg_LuxR_C"/>
</dbReference>
<evidence type="ECO:0000259" key="4">
    <source>
        <dbReference type="PROSITE" id="PS50043"/>
    </source>
</evidence>
<evidence type="ECO:0000256" key="1">
    <source>
        <dbReference type="ARBA" id="ARBA00023015"/>
    </source>
</evidence>
<proteinExistence type="predicted"/>
<dbReference type="PANTHER" id="PTHR44688:SF16">
    <property type="entry name" value="DNA-BINDING TRANSCRIPTIONAL ACTIVATOR DEVR_DOSR"/>
    <property type="match status" value="1"/>
</dbReference>
<dbReference type="RefSeq" id="WP_176867512.1">
    <property type="nucleotide sequence ID" value="NZ_JABXWT010000027.1"/>
</dbReference>
<evidence type="ECO:0000256" key="2">
    <source>
        <dbReference type="ARBA" id="ARBA00023125"/>
    </source>
</evidence>
<dbReference type="EMBL" id="JABXWT010000027">
    <property type="protein sequence ID" value="NVO58471.1"/>
    <property type="molecule type" value="Genomic_DNA"/>
</dbReference>
<reference evidence="5 6" key="1">
    <citation type="submission" date="2020-06" db="EMBL/GenBank/DDBJ databases">
        <authorList>
            <person name="Cao W.R."/>
        </authorList>
    </citation>
    <scope>NUCLEOTIDE SEQUENCE [LARGE SCALE GENOMIC DNA]</scope>
    <source>
        <strain evidence="5 6">B1Z28</strain>
    </source>
</reference>
<accession>A0ABX2PXS0</accession>
<keyword evidence="3" id="KW-0804">Transcription</keyword>
<dbReference type="PANTHER" id="PTHR44688">
    <property type="entry name" value="DNA-BINDING TRANSCRIPTIONAL ACTIVATOR DEVR_DOSR"/>
    <property type="match status" value="1"/>
</dbReference>
<keyword evidence="2" id="KW-0238">DNA-binding</keyword>
<dbReference type="Gene3D" id="1.10.10.10">
    <property type="entry name" value="Winged helix-like DNA-binding domain superfamily/Winged helix DNA-binding domain"/>
    <property type="match status" value="1"/>
</dbReference>